<keyword evidence="3" id="KW-1185">Reference proteome</keyword>
<protein>
    <submittedName>
        <fullName evidence="2">Uncharacterized protein</fullName>
    </submittedName>
</protein>
<gene>
    <name evidence="2" type="ORF">HBA54_06545</name>
</gene>
<comment type="caution">
    <text evidence="2">The sequence shown here is derived from an EMBL/GenBank/DDBJ whole genome shotgun (WGS) entry which is preliminary data.</text>
</comment>
<accession>A0A967C7Y0</accession>
<reference evidence="2" key="1">
    <citation type="submission" date="2020-03" db="EMBL/GenBank/DDBJ databases">
        <title>Genome of Pelagibius litoralis DSM 21314T.</title>
        <authorList>
            <person name="Wang G."/>
        </authorList>
    </citation>
    <scope>NUCLEOTIDE SEQUENCE</scope>
    <source>
        <strain evidence="2">DSM 21314</strain>
    </source>
</reference>
<evidence type="ECO:0000313" key="2">
    <source>
        <dbReference type="EMBL" id="NIA68247.1"/>
    </source>
</evidence>
<organism evidence="2 3">
    <name type="scientific">Pelagibius litoralis</name>
    <dbReference type="NCBI Taxonomy" id="374515"/>
    <lineage>
        <taxon>Bacteria</taxon>
        <taxon>Pseudomonadati</taxon>
        <taxon>Pseudomonadota</taxon>
        <taxon>Alphaproteobacteria</taxon>
        <taxon>Rhodospirillales</taxon>
        <taxon>Rhodovibrionaceae</taxon>
        <taxon>Pelagibius</taxon>
    </lineage>
</organism>
<dbReference type="Proteomes" id="UP000761264">
    <property type="component" value="Unassembled WGS sequence"/>
</dbReference>
<evidence type="ECO:0000313" key="3">
    <source>
        <dbReference type="Proteomes" id="UP000761264"/>
    </source>
</evidence>
<feature type="transmembrane region" description="Helical" evidence="1">
    <location>
        <begin position="43"/>
        <end position="60"/>
    </location>
</feature>
<dbReference type="RefSeq" id="WP_167222643.1">
    <property type="nucleotide sequence ID" value="NZ_JAAQPH010000004.1"/>
</dbReference>
<keyword evidence="1" id="KW-1133">Transmembrane helix</keyword>
<sequence>MMIRTILAVVLGGAAGTLANAAAAALFLNPDLFARLAAVPNRYAIGILFAAALPIIYRLIRGPAGAVVALLLLTLAPSLLAKLGLGAMTAWTTVLALNFVYALVTLIVYRLVVGGRR</sequence>
<dbReference type="AlphaFoldDB" id="A0A967C7Y0"/>
<evidence type="ECO:0000256" key="1">
    <source>
        <dbReference type="SAM" id="Phobius"/>
    </source>
</evidence>
<feature type="transmembrane region" description="Helical" evidence="1">
    <location>
        <begin position="91"/>
        <end position="112"/>
    </location>
</feature>
<feature type="transmembrane region" description="Helical" evidence="1">
    <location>
        <begin position="67"/>
        <end position="85"/>
    </location>
</feature>
<proteinExistence type="predicted"/>
<keyword evidence="1" id="KW-0812">Transmembrane</keyword>
<name>A0A967C7Y0_9PROT</name>
<keyword evidence="1" id="KW-0472">Membrane</keyword>
<dbReference type="EMBL" id="JAAQPH010000004">
    <property type="protein sequence ID" value="NIA68247.1"/>
    <property type="molecule type" value="Genomic_DNA"/>
</dbReference>